<feature type="chain" id="PRO_5047336694" evidence="6">
    <location>
        <begin position="32"/>
        <end position="435"/>
    </location>
</feature>
<organism evidence="7 8">
    <name type="scientific">Streptomyces litchfieldiae</name>
    <dbReference type="NCBI Taxonomy" id="3075543"/>
    <lineage>
        <taxon>Bacteria</taxon>
        <taxon>Bacillati</taxon>
        <taxon>Actinomycetota</taxon>
        <taxon>Actinomycetes</taxon>
        <taxon>Kitasatosporales</taxon>
        <taxon>Streptomycetaceae</taxon>
        <taxon>Streptomyces</taxon>
    </lineage>
</organism>
<dbReference type="Proteomes" id="UP001183246">
    <property type="component" value="Unassembled WGS sequence"/>
</dbReference>
<sequence>MFLPRSRTIRGLLATVAAAALLAACGMPGSAADDEVTTVTFWSWTSGSQELVDRFNATHDDIQVAFEQIPAGTAGGYSKMYNAVRAGKAPDLVNVEYPQVPAFVAHNVIQPLTSRGVEDLRGHYPEWAWNQVALGGEVHALPINMAPQVLLYRADLFAEHGIEPPATWVEFRDAAERINAADPDTVIATLGNTDAGLIAGLAWQAGADWFDTSGGAWEVNSTDDASLEVARYWDGMIRDGLVNAEPVFAEKHIADLQQGRSLALVAAPWMMGNLSRFVPDLQGTWGVAQMPTWDGTPVAGNYGGSTYAVPEGADHPDEALEFARWVATSPEAVAAAAPVSSAMPADIQLYDAWRTALEEANPYVQGMELPEAALAASESVPPDWEWGPDMAQGFTSLMDEMTSAVGQPQGLENALHRWQDTTIEQLRIRGFDVGD</sequence>
<evidence type="ECO:0000256" key="3">
    <source>
        <dbReference type="ARBA" id="ARBA00023136"/>
    </source>
</evidence>
<keyword evidence="4" id="KW-0564">Palmitate</keyword>
<keyword evidence="1" id="KW-1003">Cell membrane</keyword>
<dbReference type="SUPFAM" id="SSF53850">
    <property type="entry name" value="Periplasmic binding protein-like II"/>
    <property type="match status" value="1"/>
</dbReference>
<dbReference type="CDD" id="cd13585">
    <property type="entry name" value="PBP2_TMBP_like"/>
    <property type="match status" value="1"/>
</dbReference>
<accession>A0ABU2MMV0</accession>
<proteinExistence type="predicted"/>
<keyword evidence="2 6" id="KW-0732">Signal</keyword>
<dbReference type="Pfam" id="PF01547">
    <property type="entry name" value="SBP_bac_1"/>
    <property type="match status" value="1"/>
</dbReference>
<gene>
    <name evidence="7" type="ORF">RM590_07390</name>
</gene>
<dbReference type="PANTHER" id="PTHR43649:SF33">
    <property type="entry name" value="POLYGALACTURONAN_RHAMNOGALACTURONAN-BINDING PROTEIN YTCQ"/>
    <property type="match status" value="1"/>
</dbReference>
<evidence type="ECO:0000256" key="1">
    <source>
        <dbReference type="ARBA" id="ARBA00022475"/>
    </source>
</evidence>
<keyword evidence="8" id="KW-1185">Reference proteome</keyword>
<dbReference type="Gene3D" id="3.40.190.10">
    <property type="entry name" value="Periplasmic binding protein-like II"/>
    <property type="match status" value="1"/>
</dbReference>
<dbReference type="EMBL" id="JAVREL010000003">
    <property type="protein sequence ID" value="MDT0342449.1"/>
    <property type="molecule type" value="Genomic_DNA"/>
</dbReference>
<comment type="caution">
    <text evidence="7">The sequence shown here is derived from an EMBL/GenBank/DDBJ whole genome shotgun (WGS) entry which is preliminary data.</text>
</comment>
<evidence type="ECO:0000256" key="5">
    <source>
        <dbReference type="ARBA" id="ARBA00023288"/>
    </source>
</evidence>
<feature type="signal peptide" evidence="6">
    <location>
        <begin position="1"/>
        <end position="31"/>
    </location>
</feature>
<dbReference type="RefSeq" id="WP_311703580.1">
    <property type="nucleotide sequence ID" value="NZ_JAVREL010000003.1"/>
</dbReference>
<keyword evidence="5" id="KW-0449">Lipoprotein</keyword>
<protein>
    <submittedName>
        <fullName evidence="7">Sugar ABC transporter substrate-binding protein</fullName>
    </submittedName>
</protein>
<evidence type="ECO:0000313" key="8">
    <source>
        <dbReference type="Proteomes" id="UP001183246"/>
    </source>
</evidence>
<evidence type="ECO:0000313" key="7">
    <source>
        <dbReference type="EMBL" id="MDT0342449.1"/>
    </source>
</evidence>
<name>A0ABU2MMV0_9ACTN</name>
<evidence type="ECO:0000256" key="6">
    <source>
        <dbReference type="SAM" id="SignalP"/>
    </source>
</evidence>
<keyword evidence="3" id="KW-0472">Membrane</keyword>
<evidence type="ECO:0000256" key="4">
    <source>
        <dbReference type="ARBA" id="ARBA00023139"/>
    </source>
</evidence>
<dbReference type="PROSITE" id="PS51257">
    <property type="entry name" value="PROKAR_LIPOPROTEIN"/>
    <property type="match status" value="1"/>
</dbReference>
<dbReference type="InterPro" id="IPR050490">
    <property type="entry name" value="Bact_solute-bd_prot1"/>
</dbReference>
<dbReference type="InterPro" id="IPR006059">
    <property type="entry name" value="SBP"/>
</dbReference>
<reference evidence="8" key="1">
    <citation type="submission" date="2023-07" db="EMBL/GenBank/DDBJ databases">
        <title>30 novel species of actinomycetes from the DSMZ collection.</title>
        <authorList>
            <person name="Nouioui I."/>
        </authorList>
    </citation>
    <scope>NUCLEOTIDE SEQUENCE [LARGE SCALE GENOMIC DNA]</scope>
    <source>
        <strain evidence="8">DSM 44938</strain>
    </source>
</reference>
<dbReference type="PANTHER" id="PTHR43649">
    <property type="entry name" value="ARABINOSE-BINDING PROTEIN-RELATED"/>
    <property type="match status" value="1"/>
</dbReference>
<evidence type="ECO:0000256" key="2">
    <source>
        <dbReference type="ARBA" id="ARBA00022729"/>
    </source>
</evidence>